<name>F0ZEF0_DICPU</name>
<dbReference type="KEGG" id="dpp:DICPUDRAFT_29922"/>
<reference evidence="21" key="1">
    <citation type="journal article" date="2011" name="Genome Biol.">
        <title>Comparative genomics of the social amoebae Dictyostelium discoideum and Dictyostelium purpureum.</title>
        <authorList>
            <consortium name="US DOE Joint Genome Institute (JGI-PGF)"/>
            <person name="Sucgang R."/>
            <person name="Kuo A."/>
            <person name="Tian X."/>
            <person name="Salerno W."/>
            <person name="Parikh A."/>
            <person name="Feasley C.L."/>
            <person name="Dalin E."/>
            <person name="Tu H."/>
            <person name="Huang E."/>
            <person name="Barry K."/>
            <person name="Lindquist E."/>
            <person name="Shapiro H."/>
            <person name="Bruce D."/>
            <person name="Schmutz J."/>
            <person name="Salamov A."/>
            <person name="Fey P."/>
            <person name="Gaudet P."/>
            <person name="Anjard C."/>
            <person name="Babu M.M."/>
            <person name="Basu S."/>
            <person name="Bushmanova Y."/>
            <person name="van der Wel H."/>
            <person name="Katoh-Kurasawa M."/>
            <person name="Dinh C."/>
            <person name="Coutinho P.M."/>
            <person name="Saito T."/>
            <person name="Elias M."/>
            <person name="Schaap P."/>
            <person name="Kay R.R."/>
            <person name="Henrissat B."/>
            <person name="Eichinger L."/>
            <person name="Rivero F."/>
            <person name="Putnam N.H."/>
            <person name="West C.M."/>
            <person name="Loomis W.F."/>
            <person name="Chisholm R.L."/>
            <person name="Shaulsky G."/>
            <person name="Strassmann J.E."/>
            <person name="Queller D.C."/>
            <person name="Kuspa A."/>
            <person name="Grigoriev I.V."/>
        </authorList>
    </citation>
    <scope>NUCLEOTIDE SEQUENCE [LARGE SCALE GENOMIC DNA]</scope>
    <source>
        <strain evidence="21">QSDP1</strain>
    </source>
</reference>
<evidence type="ECO:0000256" key="18">
    <source>
        <dbReference type="ARBA" id="ARBA00083956"/>
    </source>
</evidence>
<dbReference type="GO" id="GO:0005634">
    <property type="term" value="C:nucleus"/>
    <property type="evidence" value="ECO:0007669"/>
    <property type="project" value="UniProtKB-SubCell"/>
</dbReference>
<evidence type="ECO:0000256" key="10">
    <source>
        <dbReference type="ARBA" id="ARBA00023128"/>
    </source>
</evidence>
<dbReference type="Gene3D" id="3.10.129.10">
    <property type="entry name" value="Hotdog Thioesterase"/>
    <property type="match status" value="1"/>
</dbReference>
<evidence type="ECO:0000256" key="5">
    <source>
        <dbReference type="ARBA" id="ARBA00008324"/>
    </source>
</evidence>
<evidence type="ECO:0000256" key="6">
    <source>
        <dbReference type="ARBA" id="ARBA00022490"/>
    </source>
</evidence>
<keyword evidence="12" id="KW-0539">Nucleus</keyword>
<dbReference type="VEuPathDB" id="AmoebaDB:DICPUDRAFT_29922"/>
<evidence type="ECO:0000259" key="19">
    <source>
        <dbReference type="Pfam" id="PF03061"/>
    </source>
</evidence>
<evidence type="ECO:0000256" key="2">
    <source>
        <dbReference type="ARBA" id="ARBA00004173"/>
    </source>
</evidence>
<keyword evidence="11" id="KW-0206">Cytoskeleton</keyword>
<evidence type="ECO:0000313" key="21">
    <source>
        <dbReference type="Proteomes" id="UP000001064"/>
    </source>
</evidence>
<evidence type="ECO:0000256" key="8">
    <source>
        <dbReference type="ARBA" id="ARBA00022990"/>
    </source>
</evidence>
<dbReference type="OMA" id="KQIMRAM"/>
<keyword evidence="9" id="KW-0443">Lipid metabolism</keyword>
<dbReference type="CDD" id="cd03443">
    <property type="entry name" value="PaaI_thioesterase"/>
    <property type="match status" value="1"/>
</dbReference>
<organism evidence="20 21">
    <name type="scientific">Dictyostelium purpureum</name>
    <name type="common">Slime mold</name>
    <dbReference type="NCBI Taxonomy" id="5786"/>
    <lineage>
        <taxon>Eukaryota</taxon>
        <taxon>Amoebozoa</taxon>
        <taxon>Evosea</taxon>
        <taxon>Eumycetozoa</taxon>
        <taxon>Dictyostelia</taxon>
        <taxon>Dictyosteliales</taxon>
        <taxon>Dictyosteliaceae</taxon>
        <taxon>Dictyostelium</taxon>
    </lineage>
</organism>
<dbReference type="GeneID" id="10499353"/>
<dbReference type="eggNOG" id="KOG3328">
    <property type="taxonomic scope" value="Eukaryota"/>
</dbReference>
<dbReference type="Proteomes" id="UP000001064">
    <property type="component" value="Unassembled WGS sequence"/>
</dbReference>
<dbReference type="GO" id="GO:0006629">
    <property type="term" value="P:lipid metabolic process"/>
    <property type="evidence" value="ECO:0007669"/>
    <property type="project" value="UniProtKB-KW"/>
</dbReference>
<evidence type="ECO:0000256" key="13">
    <source>
        <dbReference type="ARBA" id="ARBA00052976"/>
    </source>
</evidence>
<dbReference type="STRING" id="5786.F0ZEF0"/>
<protein>
    <recommendedName>
        <fullName evidence="16">Acyl-coenzyme A thioesterase 13</fullName>
    </recommendedName>
    <alternativeName>
        <fullName evidence="17">Hotdog-fold thioesterase superfamily member 2</fullName>
    </alternativeName>
    <alternativeName>
        <fullName evidence="18">Thioesterase superfamily member 2</fullName>
    </alternativeName>
</protein>
<accession>F0ZEF0</accession>
<feature type="domain" description="Thioesterase" evidence="19">
    <location>
        <begin position="58"/>
        <end position="130"/>
    </location>
</feature>
<comment type="similarity">
    <text evidence="5">Belongs to the thioesterase PaaI family.</text>
</comment>
<dbReference type="GO" id="GO:0005739">
    <property type="term" value="C:mitochondrion"/>
    <property type="evidence" value="ECO:0007669"/>
    <property type="project" value="UniProtKB-SubCell"/>
</dbReference>
<sequence>MATNEERKEKLLDLLQKWVQVEGFDSGFIEPIKCERVEHGKVVFSTVVQQKQCNVLSTLHGGAIATYIDIISSLAIISLNLDKVSPSVSVEISVNYSSSAPVDRKIYFISNVYKTGRSLAFTDTTIRLDSEEGQIVAKGSHTKFLPIQKKSKL</sequence>
<dbReference type="FunFam" id="3.10.129.10:FF:000021">
    <property type="entry name" value="Acyl-coenzyme A thioesterase 13"/>
    <property type="match status" value="1"/>
</dbReference>
<dbReference type="InterPro" id="IPR003736">
    <property type="entry name" value="PAAI_dom"/>
</dbReference>
<evidence type="ECO:0000256" key="17">
    <source>
        <dbReference type="ARBA" id="ARBA00081533"/>
    </source>
</evidence>
<dbReference type="FunCoup" id="F0ZEF0">
    <property type="interactions" value="89"/>
</dbReference>
<evidence type="ECO:0000256" key="16">
    <source>
        <dbReference type="ARBA" id="ARBA00067273"/>
    </source>
</evidence>
<comment type="subunit">
    <text evidence="15">Homotetramer. Interacts with PCTP.</text>
</comment>
<evidence type="ECO:0000256" key="15">
    <source>
        <dbReference type="ARBA" id="ARBA00064709"/>
    </source>
</evidence>
<dbReference type="AlphaFoldDB" id="F0ZEF0"/>
<evidence type="ECO:0000256" key="1">
    <source>
        <dbReference type="ARBA" id="ARBA00004123"/>
    </source>
</evidence>
<comment type="function">
    <text evidence="14">Catalyzes the hydrolysis of acyl-CoAs into free fatty acids and coenzyme A (CoASH), regulating their respective intracellular levels. Has acyl-CoA thioesterase activity towards medium (C12) and long-chain (C18) fatty acyl-CoA substrates. Can also hydrolyze 3-hydroxyphenylacetyl-CoA and 3,4-dihydroxyphenylacetyl-CoA (in vitro). May play a role in controlling adaptive thermogenesis.</text>
</comment>
<evidence type="ECO:0000256" key="4">
    <source>
        <dbReference type="ARBA" id="ARBA00004514"/>
    </source>
</evidence>
<dbReference type="GO" id="GO:0047617">
    <property type="term" value="F:fatty acyl-CoA hydrolase activity"/>
    <property type="evidence" value="ECO:0000318"/>
    <property type="project" value="GO_Central"/>
</dbReference>
<dbReference type="InterPro" id="IPR029069">
    <property type="entry name" value="HotDog_dom_sf"/>
</dbReference>
<comment type="subcellular location">
    <subcellularLocation>
        <location evidence="3">Cytoplasm</location>
        <location evidence="3">Cytoskeleton</location>
        <location evidence="3">Spindle</location>
    </subcellularLocation>
    <subcellularLocation>
        <location evidence="4">Cytoplasm</location>
        <location evidence="4">Cytosol</location>
    </subcellularLocation>
    <subcellularLocation>
        <location evidence="2">Mitochondrion</location>
    </subcellularLocation>
    <subcellularLocation>
        <location evidence="1">Nucleus</location>
    </subcellularLocation>
</comment>
<evidence type="ECO:0000256" key="9">
    <source>
        <dbReference type="ARBA" id="ARBA00023098"/>
    </source>
</evidence>
<keyword evidence="8" id="KW-0007">Acetylation</keyword>
<evidence type="ECO:0000256" key="7">
    <source>
        <dbReference type="ARBA" id="ARBA00022801"/>
    </source>
</evidence>
<keyword evidence="10" id="KW-0496">Mitochondrion</keyword>
<proteinExistence type="inferred from homology"/>
<dbReference type="NCBIfam" id="TIGR00369">
    <property type="entry name" value="unchar_dom_1"/>
    <property type="match status" value="1"/>
</dbReference>
<gene>
    <name evidence="20" type="ORF">DICPUDRAFT_29922</name>
</gene>
<dbReference type="EMBL" id="GL870993">
    <property type="protein sequence ID" value="EGC37681.1"/>
    <property type="molecule type" value="Genomic_DNA"/>
</dbReference>
<evidence type="ECO:0000256" key="3">
    <source>
        <dbReference type="ARBA" id="ARBA00004186"/>
    </source>
</evidence>
<dbReference type="Pfam" id="PF03061">
    <property type="entry name" value="4HBT"/>
    <property type="match status" value="1"/>
</dbReference>
<dbReference type="GO" id="GO:0005819">
    <property type="term" value="C:spindle"/>
    <property type="evidence" value="ECO:0007669"/>
    <property type="project" value="UniProtKB-SubCell"/>
</dbReference>
<dbReference type="GO" id="GO:0005829">
    <property type="term" value="C:cytosol"/>
    <property type="evidence" value="ECO:0007669"/>
    <property type="project" value="UniProtKB-SubCell"/>
</dbReference>
<dbReference type="InParanoid" id="F0ZEF0"/>
<dbReference type="InterPro" id="IPR039298">
    <property type="entry name" value="ACOT13"/>
</dbReference>
<evidence type="ECO:0000256" key="14">
    <source>
        <dbReference type="ARBA" id="ARBA00058205"/>
    </source>
</evidence>
<keyword evidence="7" id="KW-0378">Hydrolase</keyword>
<keyword evidence="21" id="KW-1185">Reference proteome</keyword>
<keyword evidence="6" id="KW-0963">Cytoplasm</keyword>
<dbReference type="SUPFAM" id="SSF54637">
    <property type="entry name" value="Thioesterase/thiol ester dehydrase-isomerase"/>
    <property type="match status" value="1"/>
</dbReference>
<dbReference type="RefSeq" id="XP_003285785.1">
    <property type="nucleotide sequence ID" value="XM_003285737.1"/>
</dbReference>
<evidence type="ECO:0000256" key="12">
    <source>
        <dbReference type="ARBA" id="ARBA00023242"/>
    </source>
</evidence>
<dbReference type="PANTHER" id="PTHR21660">
    <property type="entry name" value="THIOESTERASE SUPERFAMILY MEMBER-RELATED"/>
    <property type="match status" value="1"/>
</dbReference>
<dbReference type="OrthoDB" id="46529at2759"/>
<comment type="catalytic activity">
    <reaction evidence="13">
        <text>a fatty acyl-CoA + H2O = a fatty acid + CoA + H(+)</text>
        <dbReference type="Rhea" id="RHEA:16781"/>
        <dbReference type="ChEBI" id="CHEBI:15377"/>
        <dbReference type="ChEBI" id="CHEBI:15378"/>
        <dbReference type="ChEBI" id="CHEBI:28868"/>
        <dbReference type="ChEBI" id="CHEBI:57287"/>
        <dbReference type="ChEBI" id="CHEBI:77636"/>
    </reaction>
    <physiologicalReaction direction="left-to-right" evidence="13">
        <dbReference type="Rhea" id="RHEA:16782"/>
    </physiologicalReaction>
</comment>
<evidence type="ECO:0000256" key="11">
    <source>
        <dbReference type="ARBA" id="ARBA00023212"/>
    </source>
</evidence>
<dbReference type="InterPro" id="IPR006683">
    <property type="entry name" value="Thioestr_dom"/>
</dbReference>
<dbReference type="PANTHER" id="PTHR21660:SF1">
    <property type="entry name" value="ACYL-COENZYME A THIOESTERASE 13"/>
    <property type="match status" value="1"/>
</dbReference>
<evidence type="ECO:0000313" key="20">
    <source>
        <dbReference type="EMBL" id="EGC37681.1"/>
    </source>
</evidence>